<keyword evidence="1" id="KW-0472">Membrane</keyword>
<keyword evidence="4" id="KW-1185">Reference proteome</keyword>
<evidence type="ECO:0000256" key="1">
    <source>
        <dbReference type="SAM" id="Phobius"/>
    </source>
</evidence>
<organism evidence="3 4">
    <name type="scientific">Micromonospora coriariae</name>
    <dbReference type="NCBI Taxonomy" id="285665"/>
    <lineage>
        <taxon>Bacteria</taxon>
        <taxon>Bacillati</taxon>
        <taxon>Actinomycetota</taxon>
        <taxon>Actinomycetes</taxon>
        <taxon>Micromonosporales</taxon>
        <taxon>Micromonosporaceae</taxon>
        <taxon>Micromonospora</taxon>
    </lineage>
</organism>
<evidence type="ECO:0000313" key="4">
    <source>
        <dbReference type="Proteomes" id="UP000198243"/>
    </source>
</evidence>
<dbReference type="InterPro" id="IPR045597">
    <property type="entry name" value="DUF6458"/>
</dbReference>
<accession>A0A1C4VPQ0</accession>
<dbReference type="Pfam" id="PF20059">
    <property type="entry name" value="DUF6458"/>
    <property type="match status" value="1"/>
</dbReference>
<gene>
    <name evidence="3" type="ORF">GA0070607_2461</name>
</gene>
<proteinExistence type="predicted"/>
<reference evidence="4" key="1">
    <citation type="submission" date="2016-06" db="EMBL/GenBank/DDBJ databases">
        <authorList>
            <person name="Varghese N."/>
            <person name="Submissions Spin"/>
        </authorList>
    </citation>
    <scope>NUCLEOTIDE SEQUENCE [LARGE SCALE GENOMIC DNA]</scope>
    <source>
        <strain evidence="4">DSM 44875</strain>
    </source>
</reference>
<dbReference type="EMBL" id="LT607412">
    <property type="protein sequence ID" value="SCE85982.1"/>
    <property type="molecule type" value="Genomic_DNA"/>
</dbReference>
<keyword evidence="1" id="KW-0812">Transmembrane</keyword>
<feature type="domain" description="DUF6458" evidence="2">
    <location>
        <begin position="1"/>
        <end position="66"/>
    </location>
</feature>
<evidence type="ECO:0000259" key="2">
    <source>
        <dbReference type="Pfam" id="PF20059"/>
    </source>
</evidence>
<sequence length="95" mass="10537">MGIGGSIFLIALGAIFAFAVEADLGWLNLAVVGWVLMLAGVAGLLVTLYFWNSRRRTVVAAPVREDRVVADRVVPVQDDRVMREYREVRRPGRPV</sequence>
<evidence type="ECO:0000313" key="3">
    <source>
        <dbReference type="EMBL" id="SCE85982.1"/>
    </source>
</evidence>
<protein>
    <recommendedName>
        <fullName evidence="2">DUF6458 domain-containing protein</fullName>
    </recommendedName>
</protein>
<dbReference type="RefSeq" id="WP_089018304.1">
    <property type="nucleotide sequence ID" value="NZ_LT607412.1"/>
</dbReference>
<feature type="transmembrane region" description="Helical" evidence="1">
    <location>
        <begin position="32"/>
        <end position="51"/>
    </location>
</feature>
<dbReference type="Proteomes" id="UP000198243">
    <property type="component" value="Chromosome I"/>
</dbReference>
<keyword evidence="1" id="KW-1133">Transmembrane helix</keyword>
<dbReference type="AlphaFoldDB" id="A0A1C4VPQ0"/>
<name>A0A1C4VPQ0_9ACTN</name>